<feature type="compositionally biased region" description="Basic residues" evidence="1">
    <location>
        <begin position="526"/>
        <end position="536"/>
    </location>
</feature>
<feature type="region of interest" description="Disordered" evidence="1">
    <location>
        <begin position="379"/>
        <end position="406"/>
    </location>
</feature>
<comment type="caution">
    <text evidence="3">The sequence shown here is derived from an EMBL/GenBank/DDBJ whole genome shotgun (WGS) entry which is preliminary data.</text>
</comment>
<feature type="region of interest" description="Disordered" evidence="1">
    <location>
        <begin position="1"/>
        <end position="147"/>
    </location>
</feature>
<feature type="region of interest" description="Disordered" evidence="1">
    <location>
        <begin position="218"/>
        <end position="237"/>
    </location>
</feature>
<dbReference type="InterPro" id="IPR058348">
    <property type="entry name" value="DUF8035"/>
</dbReference>
<reference evidence="3 4" key="1">
    <citation type="submission" date="2015-04" db="EMBL/GenBank/DDBJ databases">
        <title>The draft genome sequence of Fusarium langsethiae, a T-2/HT-2 mycotoxin producer.</title>
        <authorList>
            <person name="Lysoe E."/>
            <person name="Divon H.H."/>
            <person name="Terzi V."/>
            <person name="Orru L."/>
            <person name="Lamontanara A."/>
            <person name="Kolseth A.-K."/>
            <person name="Frandsen R.J."/>
            <person name="Nielsen K."/>
            <person name="Thrane U."/>
        </authorList>
    </citation>
    <scope>NUCLEOTIDE SEQUENCE [LARGE SCALE GENOMIC DNA]</scope>
    <source>
        <strain evidence="3 4">Fl201059</strain>
    </source>
</reference>
<accession>A0A0N0V5N8</accession>
<feature type="compositionally biased region" description="Basic and acidic residues" evidence="1">
    <location>
        <begin position="68"/>
        <end position="77"/>
    </location>
</feature>
<dbReference type="Pfam" id="PF26118">
    <property type="entry name" value="DUF8035"/>
    <property type="match status" value="1"/>
</dbReference>
<gene>
    <name evidence="3" type="ORF">FLAG1_08600</name>
</gene>
<proteinExistence type="predicted"/>
<feature type="domain" description="DUF8035" evidence="2">
    <location>
        <begin position="446"/>
        <end position="500"/>
    </location>
</feature>
<dbReference type="EMBL" id="JXCE01000267">
    <property type="protein sequence ID" value="KPA38555.1"/>
    <property type="molecule type" value="Genomic_DNA"/>
</dbReference>
<evidence type="ECO:0000256" key="1">
    <source>
        <dbReference type="SAM" id="MobiDB-lite"/>
    </source>
</evidence>
<keyword evidence="4" id="KW-1185">Reference proteome</keyword>
<feature type="compositionally biased region" description="Basic and acidic residues" evidence="1">
    <location>
        <begin position="379"/>
        <end position="388"/>
    </location>
</feature>
<sequence length="550" mass="65426">MSRSSYSYDEDDYDVRYQKRGPSPAAGVRYVASPQRPQNYYNAPPGPSYLGADRLNIASIHRSNSRSRSRDPSRTQDCRASSPPAPAPVIITNKIYNDLSSDDEGDRRKQVSRSSRRRRSRSSSSSRSRSRSSSYMTREEWEAEKTRKELEDLRLATAREKEERRLVKQFRDEWEAEQARKDLEKNRLASSRERDERQREKDERKLVKGYREEWEAEQSRKELEKMHLAHTREEEERRRLREIREEEELKQAKRELEKIKGRKARAEEEDWIKKDIELRRLKEEDEAAEERQRREKEANSAVEDYKRRELERITKEKKLKDQKEKEAAEAVERYKQAEKDRIAKEKADKEAKDREYQKRLKEDLIKSGLDDKAIEAIMKKEKIKKEQSYPRPQQQQPLPHGMPGPVHQYAPANQIATIPPHQAGQYAPVNQVANIPSHPAGQVARPTYTRMARRHLSIESLREFGVEFDFDTDPDYVLIRRWVPEWEQDRLWKHTKLVREKRSKMLMVEEKRHGRDEPDFEWVRKKSDKHSRRRSKSPSLLMYLAGVRPA</sequence>
<feature type="compositionally biased region" description="Basic and acidic residues" evidence="1">
    <location>
        <begin position="137"/>
        <end position="147"/>
    </location>
</feature>
<feature type="region of interest" description="Disordered" evidence="1">
    <location>
        <begin position="509"/>
        <end position="537"/>
    </location>
</feature>
<dbReference type="Proteomes" id="UP000037904">
    <property type="component" value="Unassembled WGS sequence"/>
</dbReference>
<feature type="region of interest" description="Disordered" evidence="1">
    <location>
        <begin position="283"/>
        <end position="365"/>
    </location>
</feature>
<name>A0A0N0V5N8_FUSLA</name>
<organism evidence="3 4">
    <name type="scientific">Fusarium langsethiae</name>
    <dbReference type="NCBI Taxonomy" id="179993"/>
    <lineage>
        <taxon>Eukaryota</taxon>
        <taxon>Fungi</taxon>
        <taxon>Dikarya</taxon>
        <taxon>Ascomycota</taxon>
        <taxon>Pezizomycotina</taxon>
        <taxon>Sordariomycetes</taxon>
        <taxon>Hypocreomycetidae</taxon>
        <taxon>Hypocreales</taxon>
        <taxon>Nectriaceae</taxon>
        <taxon>Fusarium</taxon>
    </lineage>
</organism>
<evidence type="ECO:0000259" key="2">
    <source>
        <dbReference type="Pfam" id="PF26118"/>
    </source>
</evidence>
<feature type="region of interest" description="Disordered" evidence="1">
    <location>
        <begin position="177"/>
        <end position="205"/>
    </location>
</feature>
<feature type="compositionally biased region" description="Low complexity" evidence="1">
    <location>
        <begin position="122"/>
        <end position="134"/>
    </location>
</feature>
<protein>
    <recommendedName>
        <fullName evidence="2">DUF8035 domain-containing protein</fullName>
    </recommendedName>
</protein>
<evidence type="ECO:0000313" key="3">
    <source>
        <dbReference type="EMBL" id="KPA38555.1"/>
    </source>
</evidence>
<evidence type="ECO:0000313" key="4">
    <source>
        <dbReference type="Proteomes" id="UP000037904"/>
    </source>
</evidence>
<feature type="compositionally biased region" description="Basic residues" evidence="1">
    <location>
        <begin position="110"/>
        <end position="121"/>
    </location>
</feature>
<dbReference type="AlphaFoldDB" id="A0A0N0V5N8"/>
<feature type="compositionally biased region" description="Basic and acidic residues" evidence="1">
    <location>
        <begin position="509"/>
        <end position="525"/>
    </location>
</feature>